<gene>
    <name evidence="12" type="ORF">IAA69_00540</name>
</gene>
<comment type="caution">
    <text evidence="12">The sequence shown here is derived from an EMBL/GenBank/DDBJ whole genome shotgun (WGS) entry which is preliminary data.</text>
</comment>
<evidence type="ECO:0000259" key="10">
    <source>
        <dbReference type="Pfam" id="PF00724"/>
    </source>
</evidence>
<dbReference type="GO" id="GO:0016491">
    <property type="term" value="F:oxidoreductase activity"/>
    <property type="evidence" value="ECO:0007669"/>
    <property type="project" value="UniProtKB-KW"/>
</dbReference>
<dbReference type="InterPro" id="IPR001155">
    <property type="entry name" value="OxRdtase_FMN_N"/>
</dbReference>
<reference evidence="12" key="1">
    <citation type="submission" date="2020-10" db="EMBL/GenBank/DDBJ databases">
        <authorList>
            <person name="Gilroy R."/>
        </authorList>
    </citation>
    <scope>NUCLEOTIDE SEQUENCE</scope>
    <source>
        <strain evidence="12">ChiGjej1B1-2707</strain>
    </source>
</reference>
<dbReference type="InterPro" id="IPR036188">
    <property type="entry name" value="FAD/NAD-bd_sf"/>
</dbReference>
<comment type="cofactor">
    <cofactor evidence="2">
        <name>[4Fe-4S] cluster</name>
        <dbReference type="ChEBI" id="CHEBI:49883"/>
    </cofactor>
</comment>
<dbReference type="Gene3D" id="3.50.50.60">
    <property type="entry name" value="FAD/NAD(P)-binding domain"/>
    <property type="match status" value="1"/>
</dbReference>
<evidence type="ECO:0000259" key="11">
    <source>
        <dbReference type="Pfam" id="PF07992"/>
    </source>
</evidence>
<dbReference type="PRINTS" id="PR00368">
    <property type="entry name" value="FADPNR"/>
</dbReference>
<feature type="domain" description="NADH:flavin oxidoreductase/NADH oxidase N-terminal" evidence="10">
    <location>
        <begin position="18"/>
        <end position="351"/>
    </location>
</feature>
<dbReference type="Proteomes" id="UP000824261">
    <property type="component" value="Unassembled WGS sequence"/>
</dbReference>
<proteinExistence type="inferred from homology"/>
<dbReference type="Pfam" id="PF00724">
    <property type="entry name" value="Oxidored_FMN"/>
    <property type="match status" value="1"/>
</dbReference>
<dbReference type="GO" id="GO:0046872">
    <property type="term" value="F:metal ion binding"/>
    <property type="evidence" value="ECO:0007669"/>
    <property type="project" value="UniProtKB-KW"/>
</dbReference>
<keyword evidence="9" id="KW-0411">Iron-sulfur</keyword>
<dbReference type="Gene3D" id="3.20.20.70">
    <property type="entry name" value="Aldolase class I"/>
    <property type="match status" value="1"/>
</dbReference>
<keyword evidence="8" id="KW-0408">Iron</keyword>
<organism evidence="12 13">
    <name type="scientific">Candidatus Aveggerthella stercoripullorum</name>
    <dbReference type="NCBI Taxonomy" id="2840688"/>
    <lineage>
        <taxon>Bacteria</taxon>
        <taxon>Bacillati</taxon>
        <taxon>Actinomycetota</taxon>
        <taxon>Coriobacteriia</taxon>
        <taxon>Eggerthellales</taxon>
        <taxon>Eggerthellaceae</taxon>
        <taxon>Eggerthellaceae incertae sedis</taxon>
        <taxon>Candidatus Aveggerthella</taxon>
    </lineage>
</organism>
<dbReference type="GO" id="GO:0010181">
    <property type="term" value="F:FMN binding"/>
    <property type="evidence" value="ECO:0007669"/>
    <property type="project" value="InterPro"/>
</dbReference>
<feature type="domain" description="FAD/NAD(P)-binding" evidence="11">
    <location>
        <begin position="400"/>
        <end position="658"/>
    </location>
</feature>
<keyword evidence="4" id="KW-0285">Flavoprotein</keyword>
<dbReference type="SUPFAM" id="SSF51395">
    <property type="entry name" value="FMN-linked oxidoreductases"/>
    <property type="match status" value="1"/>
</dbReference>
<reference evidence="12" key="2">
    <citation type="journal article" date="2021" name="PeerJ">
        <title>Extensive microbial diversity within the chicken gut microbiome revealed by metagenomics and culture.</title>
        <authorList>
            <person name="Gilroy R."/>
            <person name="Ravi A."/>
            <person name="Getino M."/>
            <person name="Pursley I."/>
            <person name="Horton D.L."/>
            <person name="Alikhan N.F."/>
            <person name="Baker D."/>
            <person name="Gharbi K."/>
            <person name="Hall N."/>
            <person name="Watson M."/>
            <person name="Adriaenssens E.M."/>
            <person name="Foster-Nyarko E."/>
            <person name="Jarju S."/>
            <person name="Secka A."/>
            <person name="Antonio M."/>
            <person name="Oren A."/>
            <person name="Chaudhuri R.R."/>
            <person name="La Ragione R."/>
            <person name="Hildebrand F."/>
            <person name="Pallen M.J."/>
        </authorList>
    </citation>
    <scope>NUCLEOTIDE SEQUENCE</scope>
    <source>
        <strain evidence="12">ChiGjej1B1-2707</strain>
    </source>
</reference>
<dbReference type="PANTHER" id="PTHR42917">
    <property type="entry name" value="2,4-DIENOYL-COA REDUCTASE"/>
    <property type="match status" value="1"/>
</dbReference>
<evidence type="ECO:0000313" key="13">
    <source>
        <dbReference type="Proteomes" id="UP000824261"/>
    </source>
</evidence>
<evidence type="ECO:0000256" key="5">
    <source>
        <dbReference type="ARBA" id="ARBA00022643"/>
    </source>
</evidence>
<evidence type="ECO:0000313" key="12">
    <source>
        <dbReference type="EMBL" id="HIR00756.1"/>
    </source>
</evidence>
<dbReference type="Gene3D" id="3.40.50.720">
    <property type="entry name" value="NAD(P)-binding Rossmann-like Domain"/>
    <property type="match status" value="1"/>
</dbReference>
<dbReference type="GO" id="GO:0051536">
    <property type="term" value="F:iron-sulfur cluster binding"/>
    <property type="evidence" value="ECO:0007669"/>
    <property type="project" value="UniProtKB-KW"/>
</dbReference>
<dbReference type="CDD" id="cd02803">
    <property type="entry name" value="OYE_like_FMN_family"/>
    <property type="match status" value="1"/>
</dbReference>
<dbReference type="Pfam" id="PF07992">
    <property type="entry name" value="Pyr_redox_2"/>
    <property type="match status" value="1"/>
</dbReference>
<dbReference type="InterPro" id="IPR013785">
    <property type="entry name" value="Aldolase_TIM"/>
</dbReference>
<evidence type="ECO:0000256" key="6">
    <source>
        <dbReference type="ARBA" id="ARBA00022723"/>
    </source>
</evidence>
<dbReference type="EMBL" id="DVGB01000004">
    <property type="protein sequence ID" value="HIR00756.1"/>
    <property type="molecule type" value="Genomic_DNA"/>
</dbReference>
<dbReference type="PRINTS" id="PR00411">
    <property type="entry name" value="PNDRDTASEI"/>
</dbReference>
<keyword evidence="6" id="KW-0479">Metal-binding</keyword>
<dbReference type="SUPFAM" id="SSF51905">
    <property type="entry name" value="FAD/NAD(P)-binding domain"/>
    <property type="match status" value="1"/>
</dbReference>
<evidence type="ECO:0000256" key="4">
    <source>
        <dbReference type="ARBA" id="ARBA00022630"/>
    </source>
</evidence>
<dbReference type="InterPro" id="IPR051793">
    <property type="entry name" value="NADH:flavin_oxidoreductase"/>
</dbReference>
<dbReference type="AlphaFoldDB" id="A0A9D0ZYY5"/>
<keyword evidence="7" id="KW-0560">Oxidoreductase</keyword>
<protein>
    <submittedName>
        <fullName evidence="12">FAD-dependent oxidoreductase</fullName>
    </submittedName>
</protein>
<dbReference type="PANTHER" id="PTHR42917:SF2">
    <property type="entry name" value="2,4-DIENOYL-COA REDUCTASE [(2E)-ENOYL-COA-PRODUCING]"/>
    <property type="match status" value="1"/>
</dbReference>
<dbReference type="InterPro" id="IPR023753">
    <property type="entry name" value="FAD/NAD-binding_dom"/>
</dbReference>
<accession>A0A9D0ZYY5</accession>
<evidence type="ECO:0000256" key="8">
    <source>
        <dbReference type="ARBA" id="ARBA00023004"/>
    </source>
</evidence>
<evidence type="ECO:0000256" key="9">
    <source>
        <dbReference type="ARBA" id="ARBA00023014"/>
    </source>
</evidence>
<evidence type="ECO:0000256" key="7">
    <source>
        <dbReference type="ARBA" id="ARBA00023002"/>
    </source>
</evidence>
<evidence type="ECO:0000256" key="1">
    <source>
        <dbReference type="ARBA" id="ARBA00001917"/>
    </source>
</evidence>
<comment type="similarity">
    <text evidence="3">In the N-terminal section; belongs to the NADH:flavin oxidoreductase/NADH oxidase family.</text>
</comment>
<keyword evidence="5" id="KW-0288">FMN</keyword>
<evidence type="ECO:0000256" key="3">
    <source>
        <dbReference type="ARBA" id="ARBA00011048"/>
    </source>
</evidence>
<sequence length="679" mass="74864">MERKVGQETVPMKTEFPKLLEPGKIGPWDMPNRIVMAPMGTLNADKDGFVTDRTLKFYTEQAKGRFGMIVVECTFIDELASKGEENSQTLTKNEQITGYARLASAIKDYGVKAILQLNHMGKQITLMDRPSWGPSTMNEIMGGVMPFPIRGMSKAEIKQCEKDFAKAAWRAKMAGFDGVQIHGSICHLIAMFCSPFYNHRTDEYGGSPENRVRFYKEIIEEVQKECGKDFPIIARLAGSEYSPDGLTLEEGIEQAKILEKTGVVCFHIVGGDYRNVRCINAQYDKRGDFIEIAKGFKEAGIKIPLILDGGFTTPDIAEKALEDGVCDYIGLGRPAIADPLWAVKLAEGRPEDIMPCIRCTRGCVGTMETFNAAVGLRCSVNPRCNMAGIREVNPITKVKRVGIVGGGPAGMEAARLLRERGHEVDLYEKRKLGGTMNEAAFALELKGDIKRLIDYYVVQMDKRGVNVIREEATAQTIIDKGYDAVIVATGADALPAKCKGSDAHGDKVTVLYDYATDTDAVDVGQTVMIVGGCFMNLEMALSLLKKGKNVIVSSRRGARMGLMELGDDNSSPQQQRLSILLGSYLRTGQLTLKLNHAFLEVTAEGAILRDNKSKAEEAVACDHVIMCRGYHGRPKLWEEIRAAIPETYLVGDATMRLRCNDKRVIHHAIEEAWGIANNI</sequence>
<name>A0A9D0ZYY5_9ACTN</name>
<comment type="cofactor">
    <cofactor evidence="1">
        <name>FMN</name>
        <dbReference type="ChEBI" id="CHEBI:58210"/>
    </cofactor>
</comment>
<evidence type="ECO:0000256" key="2">
    <source>
        <dbReference type="ARBA" id="ARBA00001966"/>
    </source>
</evidence>